<proteinExistence type="predicted"/>
<protein>
    <submittedName>
        <fullName evidence="1">Uncharacterized protein</fullName>
    </submittedName>
</protein>
<dbReference type="Proteomes" id="UP000249829">
    <property type="component" value="Unassembled WGS sequence"/>
</dbReference>
<dbReference type="AlphaFoldDB" id="A0A2V5I8F4"/>
<accession>A0A2V5I8F4</accession>
<organism evidence="1 2">
    <name type="scientific">Aspergillus violaceofuscus (strain CBS 115571)</name>
    <dbReference type="NCBI Taxonomy" id="1450538"/>
    <lineage>
        <taxon>Eukaryota</taxon>
        <taxon>Fungi</taxon>
        <taxon>Dikarya</taxon>
        <taxon>Ascomycota</taxon>
        <taxon>Pezizomycotina</taxon>
        <taxon>Eurotiomycetes</taxon>
        <taxon>Eurotiomycetidae</taxon>
        <taxon>Eurotiales</taxon>
        <taxon>Aspergillaceae</taxon>
        <taxon>Aspergillus</taxon>
    </lineage>
</organism>
<reference evidence="1 2" key="1">
    <citation type="submission" date="2018-02" db="EMBL/GenBank/DDBJ databases">
        <title>The genomes of Aspergillus section Nigri reveals drivers in fungal speciation.</title>
        <authorList>
            <consortium name="DOE Joint Genome Institute"/>
            <person name="Vesth T.C."/>
            <person name="Nybo J."/>
            <person name="Theobald S."/>
            <person name="Brandl J."/>
            <person name="Frisvad J.C."/>
            <person name="Nielsen K.F."/>
            <person name="Lyhne E.K."/>
            <person name="Kogle M.E."/>
            <person name="Kuo A."/>
            <person name="Riley R."/>
            <person name="Clum A."/>
            <person name="Nolan M."/>
            <person name="Lipzen A."/>
            <person name="Salamov A."/>
            <person name="Henrissat B."/>
            <person name="Wiebenga A."/>
            <person name="De vries R.P."/>
            <person name="Grigoriev I.V."/>
            <person name="Mortensen U.H."/>
            <person name="Andersen M.R."/>
            <person name="Baker S.E."/>
        </authorList>
    </citation>
    <scope>NUCLEOTIDE SEQUENCE [LARGE SCALE GENOMIC DNA]</scope>
    <source>
        <strain evidence="1 2">CBS 115571</strain>
    </source>
</reference>
<sequence>MIFHFYGWKLIHVTAYEKHEPSLTNVFHVSSVFIETRTGSDSLGHPAYRPIAQDVRLAGFSKLAPTDSKTFSCTRSNYITYGHFSVEHEHAHSSQILHGHSWFEQGHTKLSSRKTKRQFAYRNPKSLIHYDMLRLAQLQPLVRITNRKHHARTSYWSLGEKPNLVPLHSST</sequence>
<keyword evidence="2" id="KW-1185">Reference proteome</keyword>
<name>A0A2V5I8F4_ASPV1</name>
<evidence type="ECO:0000313" key="2">
    <source>
        <dbReference type="Proteomes" id="UP000249829"/>
    </source>
</evidence>
<evidence type="ECO:0000313" key="1">
    <source>
        <dbReference type="EMBL" id="PYI15876.1"/>
    </source>
</evidence>
<gene>
    <name evidence="1" type="ORF">BO99DRAFT_237345</name>
</gene>
<dbReference type="EMBL" id="KZ825178">
    <property type="protein sequence ID" value="PYI15876.1"/>
    <property type="molecule type" value="Genomic_DNA"/>
</dbReference>